<dbReference type="Proteomes" id="UP000193922">
    <property type="component" value="Unassembled WGS sequence"/>
</dbReference>
<dbReference type="RefSeq" id="XP_040747217.1">
    <property type="nucleotide sequence ID" value="XM_040886060.1"/>
</dbReference>
<dbReference type="EMBL" id="MCFD01000001">
    <property type="protein sequence ID" value="ORX74006.1"/>
    <property type="molecule type" value="Genomic_DNA"/>
</dbReference>
<dbReference type="PANTHER" id="PTHR48081">
    <property type="entry name" value="AB HYDROLASE SUPERFAMILY PROTEIN C4A8.06C"/>
    <property type="match status" value="1"/>
</dbReference>
<accession>A0A1Y1WLE0</accession>
<organism evidence="3 4">
    <name type="scientific">Linderina pennispora</name>
    <dbReference type="NCBI Taxonomy" id="61395"/>
    <lineage>
        <taxon>Eukaryota</taxon>
        <taxon>Fungi</taxon>
        <taxon>Fungi incertae sedis</taxon>
        <taxon>Zoopagomycota</taxon>
        <taxon>Kickxellomycotina</taxon>
        <taxon>Kickxellomycetes</taxon>
        <taxon>Kickxellales</taxon>
        <taxon>Kickxellaceae</taxon>
        <taxon>Linderina</taxon>
    </lineage>
</organism>
<feature type="domain" description="BD-FAE-like" evidence="2">
    <location>
        <begin position="19"/>
        <end position="142"/>
    </location>
</feature>
<dbReference type="Pfam" id="PF20434">
    <property type="entry name" value="BD-FAE"/>
    <property type="match status" value="1"/>
</dbReference>
<dbReference type="STRING" id="61395.A0A1Y1WLE0"/>
<reference evidence="3 4" key="1">
    <citation type="submission" date="2016-07" db="EMBL/GenBank/DDBJ databases">
        <title>Pervasive Adenine N6-methylation of Active Genes in Fungi.</title>
        <authorList>
            <consortium name="DOE Joint Genome Institute"/>
            <person name="Mondo S.J."/>
            <person name="Dannebaum R.O."/>
            <person name="Kuo R.C."/>
            <person name="Labutti K."/>
            <person name="Haridas S."/>
            <person name="Kuo A."/>
            <person name="Salamov A."/>
            <person name="Ahrendt S.R."/>
            <person name="Lipzen A."/>
            <person name="Sullivan W."/>
            <person name="Andreopoulos W.B."/>
            <person name="Clum A."/>
            <person name="Lindquist E."/>
            <person name="Daum C."/>
            <person name="Ramamoorthy G.K."/>
            <person name="Gryganskyi A."/>
            <person name="Culley D."/>
            <person name="Magnuson J.K."/>
            <person name="James T.Y."/>
            <person name="O'Malley M.A."/>
            <person name="Stajich J.E."/>
            <person name="Spatafora J.W."/>
            <person name="Visel A."/>
            <person name="Grigoriev I.V."/>
        </authorList>
    </citation>
    <scope>NUCLEOTIDE SEQUENCE [LARGE SCALE GENOMIC DNA]</scope>
    <source>
        <strain evidence="3 4">ATCC 12442</strain>
    </source>
</reference>
<dbReference type="InterPro" id="IPR050300">
    <property type="entry name" value="GDXG_lipolytic_enzyme"/>
</dbReference>
<dbReference type="GO" id="GO:0016787">
    <property type="term" value="F:hydrolase activity"/>
    <property type="evidence" value="ECO:0007669"/>
    <property type="project" value="UniProtKB-KW"/>
</dbReference>
<evidence type="ECO:0000259" key="2">
    <source>
        <dbReference type="Pfam" id="PF20434"/>
    </source>
</evidence>
<evidence type="ECO:0000256" key="1">
    <source>
        <dbReference type="ARBA" id="ARBA00022801"/>
    </source>
</evidence>
<dbReference type="GeneID" id="63802708"/>
<dbReference type="Gene3D" id="3.40.50.1820">
    <property type="entry name" value="alpha/beta hydrolase"/>
    <property type="match status" value="1"/>
</dbReference>
<dbReference type="InterPro" id="IPR029058">
    <property type="entry name" value="AB_hydrolase_fold"/>
</dbReference>
<evidence type="ECO:0000313" key="4">
    <source>
        <dbReference type="Proteomes" id="UP000193922"/>
    </source>
</evidence>
<sequence length="257" mass="28012">MQIHSDIPYVSDHAALQTLDLYMPDSATAKHPLVVYIHGGAWRSGDKSESSTLAKGLVGLSRDRLAVAVINYRLSVRGDPATMHPMHLNDTVSAVKFLVAGQYPGCDRVDTDNLYLVGHSAGAQLAGALVLREHVFALGKRIRGVVGVGGIYNLDGLLQAYPSYSDFVDMAFVKDQYEEASPYVLAENKLAEAAHIRFLVANSTTDELIGSDQAAQFAGRLVGSGYEDVTLVVRDMGTHFGQLDDRRFWQIVVDFVL</sequence>
<dbReference type="OrthoDB" id="6495301at2759"/>
<evidence type="ECO:0000313" key="3">
    <source>
        <dbReference type="EMBL" id="ORX74006.1"/>
    </source>
</evidence>
<dbReference type="InterPro" id="IPR049492">
    <property type="entry name" value="BD-FAE-like_dom"/>
</dbReference>
<keyword evidence="1 3" id="KW-0378">Hydrolase</keyword>
<dbReference type="SUPFAM" id="SSF53474">
    <property type="entry name" value="alpha/beta-Hydrolases"/>
    <property type="match status" value="1"/>
</dbReference>
<name>A0A1Y1WLE0_9FUNG</name>
<protein>
    <submittedName>
        <fullName evidence="3">Alpha/beta-hydrolase</fullName>
    </submittedName>
</protein>
<proteinExistence type="predicted"/>
<dbReference type="PANTHER" id="PTHR48081:SF33">
    <property type="entry name" value="KYNURENINE FORMAMIDASE"/>
    <property type="match status" value="1"/>
</dbReference>
<gene>
    <name evidence="3" type="ORF">DL89DRAFT_263999</name>
</gene>
<comment type="caution">
    <text evidence="3">The sequence shown here is derived from an EMBL/GenBank/DDBJ whole genome shotgun (WGS) entry which is preliminary data.</text>
</comment>
<keyword evidence="4" id="KW-1185">Reference proteome</keyword>
<dbReference type="AlphaFoldDB" id="A0A1Y1WLE0"/>